<keyword evidence="2 6" id="KW-0812">Transmembrane</keyword>
<protein>
    <recommendedName>
        <fullName evidence="7">Major facilitator superfamily (MFS) profile domain-containing protein</fullName>
    </recommendedName>
</protein>
<organism evidence="8 9">
    <name type="scientific">Filobasidium floriforme</name>
    <dbReference type="NCBI Taxonomy" id="5210"/>
    <lineage>
        <taxon>Eukaryota</taxon>
        <taxon>Fungi</taxon>
        <taxon>Dikarya</taxon>
        <taxon>Basidiomycota</taxon>
        <taxon>Agaricomycotina</taxon>
        <taxon>Tremellomycetes</taxon>
        <taxon>Filobasidiales</taxon>
        <taxon>Filobasidiaceae</taxon>
        <taxon>Filobasidium</taxon>
    </lineage>
</organism>
<feature type="transmembrane region" description="Helical" evidence="6">
    <location>
        <begin position="194"/>
        <end position="216"/>
    </location>
</feature>
<dbReference type="EMBL" id="JABELV010000064">
    <property type="protein sequence ID" value="KAG7539600.1"/>
    <property type="molecule type" value="Genomic_DNA"/>
</dbReference>
<evidence type="ECO:0000313" key="9">
    <source>
        <dbReference type="Proteomes" id="UP000812966"/>
    </source>
</evidence>
<dbReference type="GO" id="GO:0140115">
    <property type="term" value="P:export across plasma membrane"/>
    <property type="evidence" value="ECO:0007669"/>
    <property type="project" value="UniProtKB-ARBA"/>
</dbReference>
<name>A0A8K0JKM6_9TREE</name>
<keyword evidence="4 6" id="KW-0472">Membrane</keyword>
<dbReference type="Pfam" id="PF07690">
    <property type="entry name" value="MFS_1"/>
    <property type="match status" value="1"/>
</dbReference>
<feature type="compositionally biased region" description="Low complexity" evidence="5">
    <location>
        <begin position="1"/>
        <end position="18"/>
    </location>
</feature>
<evidence type="ECO:0000259" key="7">
    <source>
        <dbReference type="PROSITE" id="PS50850"/>
    </source>
</evidence>
<dbReference type="PANTHER" id="PTHR23502">
    <property type="entry name" value="MAJOR FACILITATOR SUPERFAMILY"/>
    <property type="match status" value="1"/>
</dbReference>
<dbReference type="GO" id="GO:0022857">
    <property type="term" value="F:transmembrane transporter activity"/>
    <property type="evidence" value="ECO:0007669"/>
    <property type="project" value="InterPro"/>
</dbReference>
<dbReference type="PROSITE" id="PS00216">
    <property type="entry name" value="SUGAR_TRANSPORT_1"/>
    <property type="match status" value="1"/>
</dbReference>
<dbReference type="PROSITE" id="PS50850">
    <property type="entry name" value="MFS"/>
    <property type="match status" value="1"/>
</dbReference>
<feature type="transmembrane region" description="Helical" evidence="6">
    <location>
        <begin position="439"/>
        <end position="464"/>
    </location>
</feature>
<evidence type="ECO:0000256" key="3">
    <source>
        <dbReference type="ARBA" id="ARBA00022989"/>
    </source>
</evidence>
<keyword evidence="9" id="KW-1185">Reference proteome</keyword>
<sequence length="540" mass="58732">MSLSEKSTSSSPTRPPYSDNTPLPVTPVPYNSGETHSVTISDAERTVRSSSMDAERAGTETLAEAVAGGEDKKMDLDPNECRFEGEDDPDDPLNIPFWKKWIAVITVGTGAICVTCTSSMASSTYAGIEREFGISQEVAILSVSLFVLGLGSGPLLLGPVSEFVGRRKVYLASYLVFLLFNIPVALANNIAVHLIFRFITGFAGSAFLSISGGTVSDMFINSEVGPPMAFIAFCPFSGPVLGPLIAGFINQNTYWRWTYYLVLIWAGVELLLVWFFVPESYRPQVLRLKAKRERKAQNNPEIYAPIEKSNKSFLQAVAISCKTPFKIMATEMMALLLSLWTALLLGILYLFFNAIPLVFRGNHGFSLQQSGLAFLGIGLGQVIAAASTPFWSRVYQRESAKNGGKAPPEARLLMGMAGALVTPIGMFIFTFTTYKSVPWIIPILGTVFFGMGIVWVFTSVFTYLVDAYRPVSASAMACNSALRSSFAAGFPLFSNQMYHRLGTVGASGLLAGLTVLMVPLPFVFYRIGARVRSKSKFGSA</sequence>
<feature type="transmembrane region" description="Helical" evidence="6">
    <location>
        <begin position="332"/>
        <end position="352"/>
    </location>
</feature>
<comment type="caution">
    <text evidence="8">The sequence shown here is derived from an EMBL/GenBank/DDBJ whole genome shotgun (WGS) entry which is preliminary data.</text>
</comment>
<feature type="transmembrane region" description="Helical" evidence="6">
    <location>
        <begin position="372"/>
        <end position="391"/>
    </location>
</feature>
<feature type="domain" description="Major facilitator superfamily (MFS) profile" evidence="7">
    <location>
        <begin position="103"/>
        <end position="530"/>
    </location>
</feature>
<dbReference type="Gene3D" id="1.20.1250.20">
    <property type="entry name" value="MFS general substrate transporter like domains"/>
    <property type="match status" value="1"/>
</dbReference>
<dbReference type="InterPro" id="IPR005829">
    <property type="entry name" value="Sugar_transporter_CS"/>
</dbReference>
<evidence type="ECO:0000256" key="2">
    <source>
        <dbReference type="ARBA" id="ARBA00022692"/>
    </source>
</evidence>
<dbReference type="Proteomes" id="UP000812966">
    <property type="component" value="Unassembled WGS sequence"/>
</dbReference>
<evidence type="ECO:0000256" key="4">
    <source>
        <dbReference type="ARBA" id="ARBA00023136"/>
    </source>
</evidence>
<feature type="transmembrane region" description="Helical" evidence="6">
    <location>
        <begin position="101"/>
        <end position="126"/>
    </location>
</feature>
<dbReference type="InterPro" id="IPR020846">
    <property type="entry name" value="MFS_dom"/>
</dbReference>
<gene>
    <name evidence="8" type="ORF">FFLO_03476</name>
</gene>
<feature type="transmembrane region" description="Helical" evidence="6">
    <location>
        <begin position="257"/>
        <end position="277"/>
    </location>
</feature>
<dbReference type="PANTHER" id="PTHR23502:SF7">
    <property type="entry name" value="DRUG_PROTON ANTIPORTER YHK8-RELATED"/>
    <property type="match status" value="1"/>
</dbReference>
<accession>A0A8K0JKM6</accession>
<evidence type="ECO:0000313" key="8">
    <source>
        <dbReference type="EMBL" id="KAG7539600.1"/>
    </source>
</evidence>
<dbReference type="FunFam" id="1.20.1250.20:FF:000082">
    <property type="entry name" value="MFS multidrug transporter, putative"/>
    <property type="match status" value="1"/>
</dbReference>
<evidence type="ECO:0000256" key="6">
    <source>
        <dbReference type="SAM" id="Phobius"/>
    </source>
</evidence>
<evidence type="ECO:0000256" key="5">
    <source>
        <dbReference type="SAM" id="MobiDB-lite"/>
    </source>
</evidence>
<reference evidence="8" key="1">
    <citation type="submission" date="2020-04" db="EMBL/GenBank/DDBJ databases">
        <title>Analysis of mating type loci in Filobasidium floriforme.</title>
        <authorList>
            <person name="Nowrousian M."/>
        </authorList>
    </citation>
    <scope>NUCLEOTIDE SEQUENCE</scope>
    <source>
        <strain evidence="8">CBS 6242</strain>
    </source>
</reference>
<comment type="subcellular location">
    <subcellularLocation>
        <location evidence="1">Membrane</location>
        <topology evidence="1">Multi-pass membrane protein</topology>
    </subcellularLocation>
</comment>
<feature type="transmembrane region" description="Helical" evidence="6">
    <location>
        <begin position="228"/>
        <end position="251"/>
    </location>
</feature>
<feature type="transmembrane region" description="Helical" evidence="6">
    <location>
        <begin position="412"/>
        <end position="433"/>
    </location>
</feature>
<keyword evidence="3 6" id="KW-1133">Transmembrane helix</keyword>
<dbReference type="InterPro" id="IPR036259">
    <property type="entry name" value="MFS_trans_sf"/>
</dbReference>
<dbReference type="GO" id="GO:0005886">
    <property type="term" value="C:plasma membrane"/>
    <property type="evidence" value="ECO:0007669"/>
    <property type="project" value="TreeGrafter"/>
</dbReference>
<feature type="transmembrane region" description="Helical" evidence="6">
    <location>
        <begin position="506"/>
        <end position="527"/>
    </location>
</feature>
<evidence type="ECO:0000256" key="1">
    <source>
        <dbReference type="ARBA" id="ARBA00004141"/>
    </source>
</evidence>
<feature type="transmembrane region" description="Helical" evidence="6">
    <location>
        <begin position="169"/>
        <end position="188"/>
    </location>
</feature>
<feature type="region of interest" description="Disordered" evidence="5">
    <location>
        <begin position="1"/>
        <end position="60"/>
    </location>
</feature>
<dbReference type="AlphaFoldDB" id="A0A8K0JKM6"/>
<feature type="transmembrane region" description="Helical" evidence="6">
    <location>
        <begin position="138"/>
        <end position="157"/>
    </location>
</feature>
<dbReference type="SUPFAM" id="SSF103473">
    <property type="entry name" value="MFS general substrate transporter"/>
    <property type="match status" value="1"/>
</dbReference>
<dbReference type="InterPro" id="IPR011701">
    <property type="entry name" value="MFS"/>
</dbReference>
<proteinExistence type="predicted"/>
<dbReference type="CDD" id="cd17323">
    <property type="entry name" value="MFS_Tpo1_MDR_like"/>
    <property type="match status" value="1"/>
</dbReference>
<dbReference type="GO" id="GO:0042908">
    <property type="term" value="P:xenobiotic transport"/>
    <property type="evidence" value="ECO:0007669"/>
    <property type="project" value="UniProtKB-ARBA"/>
</dbReference>
<feature type="compositionally biased region" description="Basic and acidic residues" evidence="5">
    <location>
        <begin position="42"/>
        <end position="58"/>
    </location>
</feature>